<reference evidence="2 3" key="2">
    <citation type="submission" date="2018-11" db="EMBL/GenBank/DDBJ databases">
        <authorList>
            <consortium name="Pathogen Informatics"/>
        </authorList>
    </citation>
    <scope>NUCLEOTIDE SEQUENCE [LARGE SCALE GENOMIC DNA]</scope>
</reference>
<dbReference type="AlphaFoldDB" id="A0A183H456"/>
<dbReference type="InterPro" id="IPR029071">
    <property type="entry name" value="Ubiquitin-like_domsf"/>
</dbReference>
<evidence type="ECO:0000313" key="4">
    <source>
        <dbReference type="WBParaSite" id="OFLC_0000226501-mRNA-1"/>
    </source>
</evidence>
<dbReference type="PROSITE" id="PS50200">
    <property type="entry name" value="RA"/>
    <property type="match status" value="1"/>
</dbReference>
<dbReference type="Proteomes" id="UP000267606">
    <property type="component" value="Unassembled WGS sequence"/>
</dbReference>
<evidence type="ECO:0000313" key="2">
    <source>
        <dbReference type="EMBL" id="VDO32431.1"/>
    </source>
</evidence>
<reference evidence="4" key="1">
    <citation type="submission" date="2016-06" db="UniProtKB">
        <authorList>
            <consortium name="WormBaseParasite"/>
        </authorList>
    </citation>
    <scope>IDENTIFICATION</scope>
</reference>
<feature type="domain" description="Ras-associating" evidence="1">
    <location>
        <begin position="1"/>
        <end position="126"/>
    </location>
</feature>
<name>A0A183H456_9BILA</name>
<dbReference type="EMBL" id="UZAJ01001265">
    <property type="protein sequence ID" value="VDO32431.1"/>
    <property type="molecule type" value="Genomic_DNA"/>
</dbReference>
<dbReference type="Gene3D" id="3.10.20.90">
    <property type="entry name" value="Phosphatidylinositol 3-kinase Catalytic Subunit, Chain A, domain 1"/>
    <property type="match status" value="1"/>
</dbReference>
<evidence type="ECO:0000313" key="3">
    <source>
        <dbReference type="Proteomes" id="UP000267606"/>
    </source>
</evidence>
<dbReference type="InterPro" id="IPR000159">
    <property type="entry name" value="RA_dom"/>
</dbReference>
<dbReference type="WBParaSite" id="OFLC_0000226501-mRNA-1">
    <property type="protein sequence ID" value="OFLC_0000226501-mRNA-1"/>
    <property type="gene ID" value="OFLC_0000226501"/>
</dbReference>
<protein>
    <submittedName>
        <fullName evidence="4">Ras-associating domain-containing protein</fullName>
    </submittedName>
</protein>
<sequence>MSETFLVCVHNVSRNQPYIILRASINSTANDIIKEVFLKSQQTNVTESEYVLVEETMKEKSSALIKSLETSIPGNNILFGEKNVEVAKRSECKSVSLRVLASNEIVWRAQSAWKTSGRFILENRQHTIHSTKEKVKNLLQALENAHVSASSSPSFKP</sequence>
<dbReference type="SUPFAM" id="SSF54236">
    <property type="entry name" value="Ubiquitin-like"/>
    <property type="match status" value="1"/>
</dbReference>
<evidence type="ECO:0000259" key="1">
    <source>
        <dbReference type="PROSITE" id="PS50200"/>
    </source>
</evidence>
<keyword evidence="3" id="KW-1185">Reference proteome</keyword>
<dbReference type="STRING" id="387005.A0A183H456"/>
<dbReference type="GO" id="GO:0007165">
    <property type="term" value="P:signal transduction"/>
    <property type="evidence" value="ECO:0007669"/>
    <property type="project" value="InterPro"/>
</dbReference>
<proteinExistence type="predicted"/>
<accession>A0A183H456</accession>
<organism evidence="4">
    <name type="scientific">Onchocerca flexuosa</name>
    <dbReference type="NCBI Taxonomy" id="387005"/>
    <lineage>
        <taxon>Eukaryota</taxon>
        <taxon>Metazoa</taxon>
        <taxon>Ecdysozoa</taxon>
        <taxon>Nematoda</taxon>
        <taxon>Chromadorea</taxon>
        <taxon>Rhabditida</taxon>
        <taxon>Spirurina</taxon>
        <taxon>Spiruromorpha</taxon>
        <taxon>Filarioidea</taxon>
        <taxon>Onchocercidae</taxon>
        <taxon>Onchocerca</taxon>
    </lineage>
</organism>
<gene>
    <name evidence="2" type="ORF">OFLC_LOCUS2266</name>
</gene>
<dbReference type="SMART" id="SM00314">
    <property type="entry name" value="RA"/>
    <property type="match status" value="1"/>
</dbReference>
<dbReference type="Pfam" id="PF00788">
    <property type="entry name" value="RA"/>
    <property type="match status" value="1"/>
</dbReference>